<evidence type="ECO:0000313" key="9">
    <source>
        <dbReference type="EMBL" id="ORY20188.1"/>
    </source>
</evidence>
<dbReference type="PANTHER" id="PTHR23168:SF0">
    <property type="entry name" value="MITOTIC SPINDLE ASSEMBLY CHECKPOINT PROTEIN MAD1"/>
    <property type="match status" value="1"/>
</dbReference>
<evidence type="ECO:0000256" key="1">
    <source>
        <dbReference type="ARBA" id="ARBA00004123"/>
    </source>
</evidence>
<comment type="caution">
    <text evidence="9">The sequence shown here is derived from an EMBL/GenBank/DDBJ whole genome shotgun (WGS) entry which is preliminary data.</text>
</comment>
<evidence type="ECO:0000256" key="5">
    <source>
        <dbReference type="ARBA" id="ARBA00022776"/>
    </source>
</evidence>
<dbReference type="STRING" id="1754190.A0A1Y2ACD2"/>
<dbReference type="OrthoDB" id="331602at2759"/>
<dbReference type="InterPro" id="IPR008672">
    <property type="entry name" value="Mad1"/>
</dbReference>
<dbReference type="GO" id="GO:0051301">
    <property type="term" value="P:cell division"/>
    <property type="evidence" value="ECO:0007669"/>
    <property type="project" value="UniProtKB-KW"/>
</dbReference>
<proteinExistence type="inferred from homology"/>
<evidence type="ECO:0000256" key="6">
    <source>
        <dbReference type="ARBA" id="ARBA00023242"/>
    </source>
</evidence>
<keyword evidence="10" id="KW-1185">Reference proteome</keyword>
<evidence type="ECO:0000256" key="2">
    <source>
        <dbReference type="ARBA" id="ARBA00008029"/>
    </source>
</evidence>
<dbReference type="GO" id="GO:0051315">
    <property type="term" value="P:attachment of mitotic spindle microtubules to kinetochore"/>
    <property type="evidence" value="ECO:0007669"/>
    <property type="project" value="TreeGrafter"/>
</dbReference>
<dbReference type="Gene3D" id="1.20.5.170">
    <property type="match status" value="1"/>
</dbReference>
<keyword evidence="4" id="KW-0132">Cell division</keyword>
<dbReference type="GO" id="GO:0007094">
    <property type="term" value="P:mitotic spindle assembly checkpoint signaling"/>
    <property type="evidence" value="ECO:0007669"/>
    <property type="project" value="InterPro"/>
</dbReference>
<evidence type="ECO:0000256" key="7">
    <source>
        <dbReference type="ARBA" id="ARBA00023306"/>
    </source>
</evidence>
<keyword evidence="7" id="KW-0131">Cell cycle</keyword>
<dbReference type="Pfam" id="PF05557">
    <property type="entry name" value="MAD"/>
    <property type="match status" value="1"/>
</dbReference>
<protein>
    <recommendedName>
        <fullName evidence="3">Spindle assembly checkpoint component MAD1</fullName>
    </recommendedName>
</protein>
<evidence type="ECO:0000313" key="10">
    <source>
        <dbReference type="Proteomes" id="UP000193920"/>
    </source>
</evidence>
<reference evidence="9 10" key="1">
    <citation type="submission" date="2016-08" db="EMBL/GenBank/DDBJ databases">
        <title>A Parts List for Fungal Cellulosomes Revealed by Comparative Genomics.</title>
        <authorList>
            <consortium name="DOE Joint Genome Institute"/>
            <person name="Haitjema C.H."/>
            <person name="Gilmore S.P."/>
            <person name="Henske J.K."/>
            <person name="Solomon K.V."/>
            <person name="De Groot R."/>
            <person name="Kuo A."/>
            <person name="Mondo S.J."/>
            <person name="Salamov A.A."/>
            <person name="Labutti K."/>
            <person name="Zhao Z."/>
            <person name="Chiniquy J."/>
            <person name="Barry K."/>
            <person name="Brewer H.M."/>
            <person name="Purvine S.O."/>
            <person name="Wright A.T."/>
            <person name="Boxma B."/>
            <person name="Van Alen T."/>
            <person name="Hackstein J.H."/>
            <person name="Baker S.E."/>
            <person name="Grigoriev I.V."/>
            <person name="O'Malley M.A."/>
        </authorList>
    </citation>
    <scope>NUCLEOTIDE SEQUENCE [LARGE SCALE GENOMIC DNA]</scope>
    <source>
        <strain evidence="9 10">G1</strain>
    </source>
</reference>
<dbReference type="Gene3D" id="6.10.250.90">
    <property type="match status" value="1"/>
</dbReference>
<feature type="coiled-coil region" evidence="8">
    <location>
        <begin position="226"/>
        <end position="362"/>
    </location>
</feature>
<evidence type="ECO:0000256" key="8">
    <source>
        <dbReference type="SAM" id="Coils"/>
    </source>
</evidence>
<keyword evidence="5" id="KW-0498">Mitosis</keyword>
<dbReference type="AlphaFoldDB" id="A0A1Y2ACD2"/>
<evidence type="ECO:0000256" key="3">
    <source>
        <dbReference type="ARBA" id="ARBA00022019"/>
    </source>
</evidence>
<gene>
    <name evidence="9" type="ORF">LY90DRAFT_676901</name>
</gene>
<dbReference type="GO" id="GO:0000776">
    <property type="term" value="C:kinetochore"/>
    <property type="evidence" value="ECO:0007669"/>
    <property type="project" value="TreeGrafter"/>
</dbReference>
<dbReference type="Gene3D" id="3.30.457.60">
    <property type="match status" value="1"/>
</dbReference>
<dbReference type="GO" id="GO:0005635">
    <property type="term" value="C:nuclear envelope"/>
    <property type="evidence" value="ECO:0007669"/>
    <property type="project" value="TreeGrafter"/>
</dbReference>
<dbReference type="PANTHER" id="PTHR23168">
    <property type="entry name" value="MITOTIC SPINDLE ASSEMBLY CHECKPOINT PROTEIN MAD1 MITOTIC ARREST DEFICIENT-LIKE PROTEIN 1"/>
    <property type="match status" value="1"/>
</dbReference>
<feature type="coiled-coil region" evidence="8">
    <location>
        <begin position="657"/>
        <end position="687"/>
    </location>
</feature>
<comment type="subcellular location">
    <subcellularLocation>
        <location evidence="1">Nucleus</location>
    </subcellularLocation>
</comment>
<dbReference type="Proteomes" id="UP000193920">
    <property type="component" value="Unassembled WGS sequence"/>
</dbReference>
<name>A0A1Y2ACD2_9FUNG</name>
<comment type="similarity">
    <text evidence="2">Belongs to the MAD1 family.</text>
</comment>
<evidence type="ECO:0000256" key="4">
    <source>
        <dbReference type="ARBA" id="ARBA00022618"/>
    </source>
</evidence>
<feature type="coiled-coil region" evidence="8">
    <location>
        <begin position="409"/>
        <end position="572"/>
    </location>
</feature>
<dbReference type="EMBL" id="MCOG01000298">
    <property type="protein sequence ID" value="ORY20188.1"/>
    <property type="molecule type" value="Genomic_DNA"/>
</dbReference>
<keyword evidence="8" id="KW-0175">Coiled coil</keyword>
<organism evidence="9 10">
    <name type="scientific">Neocallimastix californiae</name>
    <dbReference type="NCBI Taxonomy" id="1754190"/>
    <lineage>
        <taxon>Eukaryota</taxon>
        <taxon>Fungi</taxon>
        <taxon>Fungi incertae sedis</taxon>
        <taxon>Chytridiomycota</taxon>
        <taxon>Chytridiomycota incertae sedis</taxon>
        <taxon>Neocallimastigomycetes</taxon>
        <taxon>Neocallimastigales</taxon>
        <taxon>Neocallimastigaceae</taxon>
        <taxon>Neocallimastix</taxon>
    </lineage>
</organism>
<accession>A0A1Y2ACD2</accession>
<feature type="coiled-coil region" evidence="8">
    <location>
        <begin position="48"/>
        <end position="200"/>
    </location>
</feature>
<keyword evidence="6" id="KW-0539">Nucleus</keyword>
<dbReference type="GO" id="GO:0072686">
    <property type="term" value="C:mitotic spindle"/>
    <property type="evidence" value="ECO:0007669"/>
    <property type="project" value="TreeGrafter"/>
</dbReference>
<sequence>MTEINNKKRKIDDNQIKKNDLSYHSFVKSTNKKKEILPVSPNNYLNNVKQLEKNIVEEEKEKENANSNSSNSMEISHDIESNKKDVIIETEYELRETIKDLNNQLKSQKLNYELELSELNKKFLEEHMNLERNINSLKIENVDLKKLVQDLDLEKQNLETTRRILYEKEMKSKEIIEKLENELKKLKNETKLELHQTNSESISLKEALNNSQQNFQNYKSINELNINSINDNFKNYEEEINILKTELDKRTNQLNEKITQLKDVENFCKDIQLENKKLKQNSVNEEMDIIKKELQNQLKYIRSIEMKNKDLKKQNEYYKGKKDNIEILKEEIKTLENKAKAMKVLHEKIFQLEIENSKLMDEHTKWASFLEDKDTINFNSPQEITKTLASQRIECALLKQKEGEFNAKIASQQEYINELEIKVNELNSKYQKEYTNNQNNLKIISFKEKSKELTQRRIDMLQEQLKSYNVEEMAKKDQDESVKLELERKNNRINELENLLNQYQNRIYELENEKSVLNNKQEIINIHDETISNYSKKLALQLLEAEKEIQNLTRKNKMLEKENITLDKLNEKLEISLGRGEYNPETTRVLQLAKNPELEDYSIRKTQLEALRNENQALLKIIKKNKLKVTETIDDVIMNDENNLKEEHLENIPIETYKRLEIENRKIKDLEKKLDRLKTVFRKKSKEYREVVYSLLGYRFDFLQDGRVKLTSMYSQHGNQSFVFSSNSDNSGSMQLTGGGKSYIHSLEKRIDYFVDKYGSIPGLLASVTLDLFNQLKEQHKIEPIDTKMKE</sequence>
<dbReference type="SUPFAM" id="SSF75704">
    <property type="entry name" value="Mitotic arrest deficient-like 1, Mad1"/>
    <property type="match status" value="1"/>
</dbReference>